<gene>
    <name evidence="1" type="ORF">GCM10023144_30330</name>
</gene>
<accession>A0ABP8H9T5</accession>
<evidence type="ECO:0008006" key="3">
    <source>
        <dbReference type="Google" id="ProtNLM"/>
    </source>
</evidence>
<dbReference type="Proteomes" id="UP001501671">
    <property type="component" value="Unassembled WGS sequence"/>
</dbReference>
<sequence length="95" mass="10677">MPCWPAISERGPYAHTCWDVSKTCWSRWNAAKTWLQANAGRIRAQVIGIATVVPAEHLDRMSRMDAEKLFGVPARTFDDVDRALSWVSETMGRAA</sequence>
<evidence type="ECO:0000313" key="1">
    <source>
        <dbReference type="EMBL" id="GAA4336226.1"/>
    </source>
</evidence>
<reference evidence="2" key="1">
    <citation type="journal article" date="2019" name="Int. J. Syst. Evol. Microbiol.">
        <title>The Global Catalogue of Microorganisms (GCM) 10K type strain sequencing project: providing services to taxonomists for standard genome sequencing and annotation.</title>
        <authorList>
            <consortium name="The Broad Institute Genomics Platform"/>
            <consortium name="The Broad Institute Genome Sequencing Center for Infectious Disease"/>
            <person name="Wu L."/>
            <person name="Ma J."/>
        </authorList>
    </citation>
    <scope>NUCLEOTIDE SEQUENCE [LARGE SCALE GENOMIC DNA]</scope>
    <source>
        <strain evidence="2">JCM 17666</strain>
    </source>
</reference>
<comment type="caution">
    <text evidence="1">The sequence shown here is derived from an EMBL/GenBank/DDBJ whole genome shotgun (WGS) entry which is preliminary data.</text>
</comment>
<protein>
    <recommendedName>
        <fullName evidence="3">STAS/SEC14 domain-containing protein</fullName>
    </recommendedName>
</protein>
<proteinExistence type="predicted"/>
<name>A0ABP8H9T5_9BURK</name>
<dbReference type="EMBL" id="BAABFO010000014">
    <property type="protein sequence ID" value="GAA4336226.1"/>
    <property type="molecule type" value="Genomic_DNA"/>
</dbReference>
<organism evidence="1 2">
    <name type="scientific">Pigmentiphaga soli</name>
    <dbReference type="NCBI Taxonomy" id="1007095"/>
    <lineage>
        <taxon>Bacteria</taxon>
        <taxon>Pseudomonadati</taxon>
        <taxon>Pseudomonadota</taxon>
        <taxon>Betaproteobacteria</taxon>
        <taxon>Burkholderiales</taxon>
        <taxon>Alcaligenaceae</taxon>
        <taxon>Pigmentiphaga</taxon>
    </lineage>
</organism>
<evidence type="ECO:0000313" key="2">
    <source>
        <dbReference type="Proteomes" id="UP001501671"/>
    </source>
</evidence>
<keyword evidence="2" id="KW-1185">Reference proteome</keyword>